<feature type="domain" description="Phosphofurin acidic cluster sorting protein 1/2 C-terminal" evidence="1">
    <location>
        <begin position="1"/>
        <end position="63"/>
    </location>
</feature>
<protein>
    <submittedName>
        <fullName evidence="2">Phosphofurin acidic cluster sorting 2-like isoform X3</fullName>
    </submittedName>
</protein>
<dbReference type="EMBL" id="REGN01005991">
    <property type="protein sequence ID" value="RNA11295.1"/>
    <property type="molecule type" value="Genomic_DNA"/>
</dbReference>
<gene>
    <name evidence="2" type="ORF">BpHYR1_016162</name>
</gene>
<keyword evidence="3" id="KW-1185">Reference proteome</keyword>
<reference evidence="2 3" key="1">
    <citation type="journal article" date="2018" name="Sci. Rep.">
        <title>Genomic signatures of local adaptation to the degree of environmental predictability in rotifers.</title>
        <authorList>
            <person name="Franch-Gras L."/>
            <person name="Hahn C."/>
            <person name="Garcia-Roger E.M."/>
            <person name="Carmona M.J."/>
            <person name="Serra M."/>
            <person name="Gomez A."/>
        </authorList>
    </citation>
    <scope>NUCLEOTIDE SEQUENCE [LARGE SCALE GENOMIC DNA]</scope>
    <source>
        <strain evidence="2">HYR1</strain>
    </source>
</reference>
<proteinExistence type="predicted"/>
<dbReference type="AlphaFoldDB" id="A0A3M7QK09"/>
<dbReference type="PANTHER" id="PTHR13280:SF17">
    <property type="entry name" value="KRUEPPEL TARGET AT 95D, ISOFORM A"/>
    <property type="match status" value="1"/>
</dbReference>
<evidence type="ECO:0000259" key="1">
    <source>
        <dbReference type="Pfam" id="PF10254"/>
    </source>
</evidence>
<accession>A0A3M7QK09</accession>
<name>A0A3M7QK09_BRAPC</name>
<dbReference type="InterPro" id="IPR019381">
    <property type="entry name" value="PACS1/2_C"/>
</dbReference>
<dbReference type="PANTHER" id="PTHR13280">
    <property type="entry name" value="PHOSPHOFURIN ACIDIC CLUSTER SORTING PROTEIN"/>
    <property type="match status" value="1"/>
</dbReference>
<evidence type="ECO:0000313" key="3">
    <source>
        <dbReference type="Proteomes" id="UP000276133"/>
    </source>
</evidence>
<sequence>MMRLSKKPKDIEGKKEIVEGLSRLVCTSRNPGSPFNVWIDDSEYVNIKFLQISSLWQGKLVYINIARANNAQQI</sequence>
<organism evidence="2 3">
    <name type="scientific">Brachionus plicatilis</name>
    <name type="common">Marine rotifer</name>
    <name type="synonym">Brachionus muelleri</name>
    <dbReference type="NCBI Taxonomy" id="10195"/>
    <lineage>
        <taxon>Eukaryota</taxon>
        <taxon>Metazoa</taxon>
        <taxon>Spiralia</taxon>
        <taxon>Gnathifera</taxon>
        <taxon>Rotifera</taxon>
        <taxon>Eurotatoria</taxon>
        <taxon>Monogononta</taxon>
        <taxon>Pseudotrocha</taxon>
        <taxon>Ploima</taxon>
        <taxon>Brachionidae</taxon>
        <taxon>Brachionus</taxon>
    </lineage>
</organism>
<dbReference type="OrthoDB" id="28829at2759"/>
<comment type="caution">
    <text evidence="2">The sequence shown here is derived from an EMBL/GenBank/DDBJ whole genome shotgun (WGS) entry which is preliminary data.</text>
</comment>
<dbReference type="Pfam" id="PF10254">
    <property type="entry name" value="Pacs-1"/>
    <property type="match status" value="1"/>
</dbReference>
<evidence type="ECO:0000313" key="2">
    <source>
        <dbReference type="EMBL" id="RNA11295.1"/>
    </source>
</evidence>
<dbReference type="STRING" id="10195.A0A3M7QK09"/>
<dbReference type="GO" id="GO:0072659">
    <property type="term" value="P:protein localization to plasma membrane"/>
    <property type="evidence" value="ECO:0007669"/>
    <property type="project" value="TreeGrafter"/>
</dbReference>
<dbReference type="Proteomes" id="UP000276133">
    <property type="component" value="Unassembled WGS sequence"/>
</dbReference>